<comment type="caution">
    <text evidence="7">The sequence shown here is derived from an EMBL/GenBank/DDBJ whole genome shotgun (WGS) entry which is preliminary data.</text>
</comment>
<dbReference type="Proteomes" id="UP000642673">
    <property type="component" value="Unassembled WGS sequence"/>
</dbReference>
<evidence type="ECO:0000256" key="3">
    <source>
        <dbReference type="ARBA" id="ARBA00022578"/>
    </source>
</evidence>
<dbReference type="InterPro" id="IPR001207">
    <property type="entry name" value="Transposase_mutator"/>
</dbReference>
<feature type="region of interest" description="Disordered" evidence="6">
    <location>
        <begin position="1"/>
        <end position="61"/>
    </location>
</feature>
<reference evidence="8" key="1">
    <citation type="journal article" date="2019" name="Int. J. Syst. Evol. Microbiol.">
        <title>The Global Catalogue of Microorganisms (GCM) 10K type strain sequencing project: providing services to taxonomists for standard genome sequencing and annotation.</title>
        <authorList>
            <consortium name="The Broad Institute Genomics Platform"/>
            <consortium name="The Broad Institute Genome Sequencing Center for Infectious Disease"/>
            <person name="Wu L."/>
            <person name="Ma J."/>
        </authorList>
    </citation>
    <scope>NUCLEOTIDE SEQUENCE [LARGE SCALE GENOMIC DNA]</scope>
    <source>
        <strain evidence="8">JCM 4738</strain>
    </source>
</reference>
<evidence type="ECO:0000256" key="5">
    <source>
        <dbReference type="ARBA" id="ARBA00023172"/>
    </source>
</evidence>
<proteinExistence type="inferred from homology"/>
<accession>A0ABQ3F5V6</accession>
<comment type="similarity">
    <text evidence="2">Belongs to the transposase mutator family.</text>
</comment>
<evidence type="ECO:0000256" key="2">
    <source>
        <dbReference type="ARBA" id="ARBA00010961"/>
    </source>
</evidence>
<sequence length="95" mass="10595">MPVEPPVRGTVRRASASTRSGREERRELPERQTLQDRRHGRRAGRDRVPRTGEGSFEPQIVKKRQGWLTGVDEMVLSLSAKGLTHGGISSHVAEV</sequence>
<dbReference type="Pfam" id="PF00872">
    <property type="entry name" value="Transposase_mut"/>
    <property type="match status" value="1"/>
</dbReference>
<comment type="function">
    <text evidence="1">Required for the transposition of the insertion element.</text>
</comment>
<dbReference type="EMBL" id="BMVP01000036">
    <property type="protein sequence ID" value="GHB86415.1"/>
    <property type="molecule type" value="Genomic_DNA"/>
</dbReference>
<keyword evidence="4" id="KW-0238">DNA-binding</keyword>
<gene>
    <name evidence="7" type="ORF">GCM10010347_66690</name>
</gene>
<protein>
    <recommendedName>
        <fullName evidence="9">Transposase</fullName>
    </recommendedName>
</protein>
<evidence type="ECO:0000256" key="6">
    <source>
        <dbReference type="SAM" id="MobiDB-lite"/>
    </source>
</evidence>
<evidence type="ECO:0008006" key="9">
    <source>
        <dbReference type="Google" id="ProtNLM"/>
    </source>
</evidence>
<evidence type="ECO:0000313" key="8">
    <source>
        <dbReference type="Proteomes" id="UP000642673"/>
    </source>
</evidence>
<keyword evidence="8" id="KW-1185">Reference proteome</keyword>
<feature type="compositionally biased region" description="Basic and acidic residues" evidence="6">
    <location>
        <begin position="20"/>
        <end position="50"/>
    </location>
</feature>
<evidence type="ECO:0000313" key="7">
    <source>
        <dbReference type="EMBL" id="GHB86415.1"/>
    </source>
</evidence>
<organism evidence="7 8">
    <name type="scientific">Streptomyces cirratus</name>
    <dbReference type="NCBI Taxonomy" id="68187"/>
    <lineage>
        <taxon>Bacteria</taxon>
        <taxon>Bacillati</taxon>
        <taxon>Actinomycetota</taxon>
        <taxon>Actinomycetes</taxon>
        <taxon>Kitasatosporales</taxon>
        <taxon>Streptomycetaceae</taxon>
        <taxon>Streptomyces</taxon>
    </lineage>
</organism>
<evidence type="ECO:0000256" key="4">
    <source>
        <dbReference type="ARBA" id="ARBA00023125"/>
    </source>
</evidence>
<name>A0ABQ3F5V6_9ACTN</name>
<evidence type="ECO:0000256" key="1">
    <source>
        <dbReference type="ARBA" id="ARBA00002190"/>
    </source>
</evidence>
<keyword evidence="3" id="KW-0815">Transposition</keyword>
<keyword evidence="5" id="KW-0233">DNA recombination</keyword>